<feature type="region of interest" description="Disordered" evidence="1">
    <location>
        <begin position="121"/>
        <end position="161"/>
    </location>
</feature>
<dbReference type="Proteomes" id="UP001175211">
    <property type="component" value="Unassembled WGS sequence"/>
</dbReference>
<sequence length="202" mass="22788">MAASCLPAHPLQWSTYPRRFLIYLQEEEDDPSEFTDYWSASRVSPSVSLSTITKTQSHSAIETSSSSSATSARRSRNTGAIIGGVLGSITFISALFFAIFFWRRYKQRKFWKKSQIPHQEEASSSSVPVLSPETPTTDRFNAPSISQDSHDEAEVRGERERLEQLESTVELLLNEWRRNNASEMQDPPPDYDSSNLSTDSNS</sequence>
<keyword evidence="4" id="KW-1185">Reference proteome</keyword>
<feature type="transmembrane region" description="Helical" evidence="2">
    <location>
        <begin position="80"/>
        <end position="102"/>
    </location>
</feature>
<keyword evidence="2" id="KW-0472">Membrane</keyword>
<evidence type="ECO:0000313" key="4">
    <source>
        <dbReference type="Proteomes" id="UP001175211"/>
    </source>
</evidence>
<evidence type="ECO:0000256" key="1">
    <source>
        <dbReference type="SAM" id="MobiDB-lite"/>
    </source>
</evidence>
<dbReference type="RefSeq" id="XP_060333854.1">
    <property type="nucleotide sequence ID" value="XM_060479977.1"/>
</dbReference>
<organism evidence="3 4">
    <name type="scientific">Armillaria tabescens</name>
    <name type="common">Ringless honey mushroom</name>
    <name type="synonym">Agaricus tabescens</name>
    <dbReference type="NCBI Taxonomy" id="1929756"/>
    <lineage>
        <taxon>Eukaryota</taxon>
        <taxon>Fungi</taxon>
        <taxon>Dikarya</taxon>
        <taxon>Basidiomycota</taxon>
        <taxon>Agaricomycotina</taxon>
        <taxon>Agaricomycetes</taxon>
        <taxon>Agaricomycetidae</taxon>
        <taxon>Agaricales</taxon>
        <taxon>Marasmiineae</taxon>
        <taxon>Physalacriaceae</taxon>
        <taxon>Desarmillaria</taxon>
    </lineage>
</organism>
<name>A0AA39NAV3_ARMTA</name>
<comment type="caution">
    <text evidence="3">The sequence shown here is derived from an EMBL/GenBank/DDBJ whole genome shotgun (WGS) entry which is preliminary data.</text>
</comment>
<protein>
    <submittedName>
        <fullName evidence="3">Uncharacterized protein</fullName>
    </submittedName>
</protein>
<proteinExistence type="predicted"/>
<evidence type="ECO:0000256" key="2">
    <source>
        <dbReference type="SAM" id="Phobius"/>
    </source>
</evidence>
<feature type="compositionally biased region" description="Polar residues" evidence="1">
    <location>
        <begin position="122"/>
        <end position="147"/>
    </location>
</feature>
<feature type="region of interest" description="Disordered" evidence="1">
    <location>
        <begin position="176"/>
        <end position="202"/>
    </location>
</feature>
<keyword evidence="2" id="KW-0812">Transmembrane</keyword>
<evidence type="ECO:0000313" key="3">
    <source>
        <dbReference type="EMBL" id="KAK0462242.1"/>
    </source>
</evidence>
<keyword evidence="2" id="KW-1133">Transmembrane helix</keyword>
<feature type="compositionally biased region" description="Polar residues" evidence="1">
    <location>
        <begin position="192"/>
        <end position="202"/>
    </location>
</feature>
<dbReference type="GeneID" id="85363525"/>
<dbReference type="AlphaFoldDB" id="A0AA39NAV3"/>
<reference evidence="3" key="1">
    <citation type="submission" date="2023-06" db="EMBL/GenBank/DDBJ databases">
        <authorList>
            <consortium name="Lawrence Berkeley National Laboratory"/>
            <person name="Ahrendt S."/>
            <person name="Sahu N."/>
            <person name="Indic B."/>
            <person name="Wong-Bajracharya J."/>
            <person name="Merenyi Z."/>
            <person name="Ke H.-M."/>
            <person name="Monk M."/>
            <person name="Kocsube S."/>
            <person name="Drula E."/>
            <person name="Lipzen A."/>
            <person name="Balint B."/>
            <person name="Henrissat B."/>
            <person name="Andreopoulos B."/>
            <person name="Martin F.M."/>
            <person name="Harder C.B."/>
            <person name="Rigling D."/>
            <person name="Ford K.L."/>
            <person name="Foster G.D."/>
            <person name="Pangilinan J."/>
            <person name="Papanicolaou A."/>
            <person name="Barry K."/>
            <person name="LaButti K."/>
            <person name="Viragh M."/>
            <person name="Koriabine M."/>
            <person name="Yan M."/>
            <person name="Riley R."/>
            <person name="Champramary S."/>
            <person name="Plett K.L."/>
            <person name="Tsai I.J."/>
            <person name="Slot J."/>
            <person name="Sipos G."/>
            <person name="Plett J."/>
            <person name="Nagy L.G."/>
            <person name="Grigoriev I.V."/>
        </authorList>
    </citation>
    <scope>NUCLEOTIDE SEQUENCE</scope>
    <source>
        <strain evidence="3">CCBAS 213</strain>
    </source>
</reference>
<gene>
    <name evidence="3" type="ORF">EV420DRAFT_1734286</name>
</gene>
<dbReference type="EMBL" id="JAUEPS010000009">
    <property type="protein sequence ID" value="KAK0462242.1"/>
    <property type="molecule type" value="Genomic_DNA"/>
</dbReference>
<dbReference type="CDD" id="cd12087">
    <property type="entry name" value="TM_EGFR-like"/>
    <property type="match status" value="1"/>
</dbReference>
<feature type="compositionally biased region" description="Basic and acidic residues" evidence="1">
    <location>
        <begin position="148"/>
        <end position="161"/>
    </location>
</feature>
<accession>A0AA39NAV3</accession>